<comment type="cofactor">
    <cofactor evidence="1">
        <name>Mn(2+)</name>
        <dbReference type="ChEBI" id="CHEBI:29035"/>
    </cofactor>
</comment>
<dbReference type="EMBL" id="JAKWFO010000005">
    <property type="protein sequence ID" value="KAI9635858.1"/>
    <property type="molecule type" value="Genomic_DNA"/>
</dbReference>
<dbReference type="GO" id="GO:0070260">
    <property type="term" value="F:5'-tyrosyl-DNA phosphodiesterase activity"/>
    <property type="evidence" value="ECO:0007669"/>
    <property type="project" value="TreeGrafter"/>
</dbReference>
<name>A0AA38H7Y3_9TREE</name>
<evidence type="ECO:0000256" key="3">
    <source>
        <dbReference type="ARBA" id="ARBA00004322"/>
    </source>
</evidence>
<dbReference type="RefSeq" id="XP_052945635.1">
    <property type="nucleotide sequence ID" value="XM_053092986.1"/>
</dbReference>
<dbReference type="SUPFAM" id="SSF56219">
    <property type="entry name" value="DNase I-like"/>
    <property type="match status" value="1"/>
</dbReference>
<evidence type="ECO:0000256" key="6">
    <source>
        <dbReference type="ARBA" id="ARBA00022763"/>
    </source>
</evidence>
<evidence type="ECO:0000259" key="11">
    <source>
        <dbReference type="Pfam" id="PF03372"/>
    </source>
</evidence>
<evidence type="ECO:0000256" key="1">
    <source>
        <dbReference type="ARBA" id="ARBA00001936"/>
    </source>
</evidence>
<comment type="cofactor">
    <cofactor evidence="2">
        <name>Mg(2+)</name>
        <dbReference type="ChEBI" id="CHEBI:18420"/>
    </cofactor>
</comment>
<evidence type="ECO:0000256" key="9">
    <source>
        <dbReference type="ARBA" id="ARBA00023204"/>
    </source>
</evidence>
<evidence type="ECO:0000256" key="7">
    <source>
        <dbReference type="ARBA" id="ARBA00022801"/>
    </source>
</evidence>
<comment type="caution">
    <text evidence="12">The sequence shown here is derived from an EMBL/GenBank/DDBJ whole genome shotgun (WGS) entry which is preliminary data.</text>
</comment>
<reference evidence="12" key="1">
    <citation type="journal article" date="2022" name="G3 (Bethesda)">
        <title>High quality genome of the basidiomycete yeast Dioszegia hungarica PDD-24b-2 isolated from cloud water.</title>
        <authorList>
            <person name="Jarrige D."/>
            <person name="Haridas S."/>
            <person name="Bleykasten-Grosshans C."/>
            <person name="Joly M."/>
            <person name="Nadalig T."/>
            <person name="Sancelme M."/>
            <person name="Vuilleumier S."/>
            <person name="Grigoriev I.V."/>
            <person name="Amato P."/>
            <person name="Bringel F."/>
        </authorList>
    </citation>
    <scope>NUCLEOTIDE SEQUENCE</scope>
    <source>
        <strain evidence="12">PDD-24b-2</strain>
    </source>
</reference>
<gene>
    <name evidence="12" type="ORF">MKK02DRAFT_44554</name>
</gene>
<dbReference type="GO" id="GO:0003697">
    <property type="term" value="F:single-stranded DNA binding"/>
    <property type="evidence" value="ECO:0007669"/>
    <property type="project" value="TreeGrafter"/>
</dbReference>
<keyword evidence="7" id="KW-0378">Hydrolase</keyword>
<keyword evidence="12" id="KW-0255">Endonuclease</keyword>
<keyword evidence="10" id="KW-0539">Nucleus</keyword>
<dbReference type="AlphaFoldDB" id="A0AA38H7Y3"/>
<dbReference type="InterPro" id="IPR005135">
    <property type="entry name" value="Endo/exonuclease/phosphatase"/>
</dbReference>
<dbReference type="PANTHER" id="PTHR15822:SF4">
    <property type="entry name" value="TYROSYL-DNA PHOSPHODIESTERASE 2"/>
    <property type="match status" value="1"/>
</dbReference>
<evidence type="ECO:0000256" key="5">
    <source>
        <dbReference type="ARBA" id="ARBA00022723"/>
    </source>
</evidence>
<dbReference type="GeneID" id="77732191"/>
<feature type="domain" description="Endonuclease/exonuclease/phosphatase" evidence="11">
    <location>
        <begin position="46"/>
        <end position="272"/>
    </location>
</feature>
<keyword evidence="8" id="KW-0460">Magnesium</keyword>
<evidence type="ECO:0000256" key="10">
    <source>
        <dbReference type="ARBA" id="ARBA00023242"/>
    </source>
</evidence>
<keyword evidence="13" id="KW-1185">Reference proteome</keyword>
<comment type="subcellular location">
    <subcellularLocation>
        <location evidence="3">Nucleus</location>
        <location evidence="3">PML body</location>
    </subcellularLocation>
</comment>
<dbReference type="PANTHER" id="PTHR15822">
    <property type="entry name" value="TRAF AND TNF RECEPTOR-ASSOCIATED PROTEIN"/>
    <property type="match status" value="1"/>
</dbReference>
<keyword evidence="6" id="KW-0227">DNA damage</keyword>
<dbReference type="InterPro" id="IPR036691">
    <property type="entry name" value="Endo/exonu/phosph_ase_sf"/>
</dbReference>
<evidence type="ECO:0000313" key="13">
    <source>
        <dbReference type="Proteomes" id="UP001164286"/>
    </source>
</evidence>
<dbReference type="Gene3D" id="3.60.10.10">
    <property type="entry name" value="Endonuclease/exonuclease/phosphatase"/>
    <property type="match status" value="1"/>
</dbReference>
<dbReference type="Pfam" id="PF03372">
    <property type="entry name" value="Exo_endo_phos"/>
    <property type="match status" value="1"/>
</dbReference>
<sequence>MASTPRLAAFAFRRPSLTSSKTWCSIPLKSPQHPPPSPKRPLLTVATLNVWFDNKMHGSVRFAAILDCLVGLGADVVCLQEVNSEFLAMMRAHKGVRSKFGYFGGGDEGADISPQTWYGCLILFNRDTVAASDMRVEYSDSPIPREGTNQGRHLLYATFSGVKGKPTEGLVGFKVGTSHVESPTPQHRSQAERQRQLGEAKTILSAGGQGAIFCGDTNVSPEDEAAFPASLDWWREHDLWLRAARNHNIPTFGVTYPVKESPKRLDRLFMVDPSRPYEVVKAELFGNERVHVSDARYAGMVVYMSDHIGVYASQKPSYR</sequence>
<dbReference type="GO" id="GO:0005737">
    <property type="term" value="C:cytoplasm"/>
    <property type="evidence" value="ECO:0007669"/>
    <property type="project" value="TreeGrafter"/>
</dbReference>
<protein>
    <submittedName>
        <fullName evidence="12">Endonuclease/exonuclease/phosphatase</fullName>
    </submittedName>
</protein>
<keyword evidence="5" id="KW-0479">Metal-binding</keyword>
<dbReference type="Proteomes" id="UP001164286">
    <property type="component" value="Unassembled WGS sequence"/>
</dbReference>
<dbReference type="GO" id="GO:0046872">
    <property type="term" value="F:metal ion binding"/>
    <property type="evidence" value="ECO:0007669"/>
    <property type="project" value="UniProtKB-KW"/>
</dbReference>
<dbReference type="GO" id="GO:0006302">
    <property type="term" value="P:double-strand break repair"/>
    <property type="evidence" value="ECO:0007669"/>
    <property type="project" value="TreeGrafter"/>
</dbReference>
<evidence type="ECO:0000313" key="12">
    <source>
        <dbReference type="EMBL" id="KAI9635858.1"/>
    </source>
</evidence>
<evidence type="ECO:0000256" key="4">
    <source>
        <dbReference type="ARBA" id="ARBA00022722"/>
    </source>
</evidence>
<organism evidence="12 13">
    <name type="scientific">Dioszegia hungarica</name>
    <dbReference type="NCBI Taxonomy" id="4972"/>
    <lineage>
        <taxon>Eukaryota</taxon>
        <taxon>Fungi</taxon>
        <taxon>Dikarya</taxon>
        <taxon>Basidiomycota</taxon>
        <taxon>Agaricomycotina</taxon>
        <taxon>Tremellomycetes</taxon>
        <taxon>Tremellales</taxon>
        <taxon>Bulleribasidiaceae</taxon>
        <taxon>Dioszegia</taxon>
    </lineage>
</organism>
<keyword evidence="9" id="KW-0234">DNA repair</keyword>
<evidence type="ECO:0000256" key="8">
    <source>
        <dbReference type="ARBA" id="ARBA00022842"/>
    </source>
</evidence>
<dbReference type="InterPro" id="IPR051547">
    <property type="entry name" value="TDP2-like"/>
</dbReference>
<keyword evidence="4" id="KW-0540">Nuclease</keyword>
<proteinExistence type="predicted"/>
<dbReference type="GO" id="GO:0004519">
    <property type="term" value="F:endonuclease activity"/>
    <property type="evidence" value="ECO:0007669"/>
    <property type="project" value="UniProtKB-KW"/>
</dbReference>
<evidence type="ECO:0000256" key="2">
    <source>
        <dbReference type="ARBA" id="ARBA00001946"/>
    </source>
</evidence>
<accession>A0AA38H7Y3</accession>